<reference evidence="2 3" key="1">
    <citation type="submission" date="2011-09" db="EMBL/GenBank/DDBJ databases">
        <title>Complete sequence of chromosome of Thioflavicoccus mobilis 8321.</title>
        <authorList>
            <consortium name="US DOE Joint Genome Institute"/>
            <person name="Lucas S."/>
            <person name="Han J."/>
            <person name="Lapidus A."/>
            <person name="Cheng J.-F."/>
            <person name="Goodwin L."/>
            <person name="Pitluck S."/>
            <person name="Peters L."/>
            <person name="Ovchinnikova G."/>
            <person name="Lu M."/>
            <person name="Detter J.C."/>
            <person name="Han C."/>
            <person name="Tapia R."/>
            <person name="Land M."/>
            <person name="Hauser L."/>
            <person name="Kyrpides N."/>
            <person name="Ivanova N."/>
            <person name="Pagani I."/>
            <person name="Vogl K."/>
            <person name="Liu Z."/>
            <person name="Imhoff J."/>
            <person name="Thiel V."/>
            <person name="Frigaard N.-U."/>
            <person name="Bryant D."/>
            <person name="Woyke T."/>
        </authorList>
    </citation>
    <scope>NUCLEOTIDE SEQUENCE [LARGE SCALE GENOMIC DNA]</scope>
    <source>
        <strain evidence="2 3">8321</strain>
    </source>
</reference>
<dbReference type="Proteomes" id="UP000010816">
    <property type="component" value="Chromosome"/>
</dbReference>
<evidence type="ECO:0000313" key="2">
    <source>
        <dbReference type="EMBL" id="AGA91414.1"/>
    </source>
</evidence>
<proteinExistence type="predicted"/>
<feature type="compositionally biased region" description="Basic and acidic residues" evidence="1">
    <location>
        <begin position="1"/>
        <end position="11"/>
    </location>
</feature>
<protein>
    <submittedName>
        <fullName evidence="2">Uncharacterized protein</fullName>
    </submittedName>
</protein>
<feature type="region of interest" description="Disordered" evidence="1">
    <location>
        <begin position="1"/>
        <end position="23"/>
    </location>
</feature>
<dbReference type="AlphaFoldDB" id="L0H1F3"/>
<gene>
    <name evidence="2" type="ORF">Thimo_2703</name>
</gene>
<dbReference type="eggNOG" id="ENOG502ZD7A">
    <property type="taxonomic scope" value="Bacteria"/>
</dbReference>
<dbReference type="OrthoDB" id="8905216at2"/>
<name>L0H1F3_9GAMM</name>
<evidence type="ECO:0000256" key="1">
    <source>
        <dbReference type="SAM" id="MobiDB-lite"/>
    </source>
</evidence>
<dbReference type="KEGG" id="tmb:Thimo_2703"/>
<evidence type="ECO:0000313" key="3">
    <source>
        <dbReference type="Proteomes" id="UP000010816"/>
    </source>
</evidence>
<organism evidence="2 3">
    <name type="scientific">Thioflavicoccus mobilis 8321</name>
    <dbReference type="NCBI Taxonomy" id="765912"/>
    <lineage>
        <taxon>Bacteria</taxon>
        <taxon>Pseudomonadati</taxon>
        <taxon>Pseudomonadota</taxon>
        <taxon>Gammaproteobacteria</taxon>
        <taxon>Chromatiales</taxon>
        <taxon>Chromatiaceae</taxon>
        <taxon>Thioflavicoccus</taxon>
    </lineage>
</organism>
<dbReference type="HOGENOM" id="CLU_2132384_0_0_6"/>
<dbReference type="STRING" id="765912.Thimo_2703"/>
<dbReference type="RefSeq" id="WP_015281546.1">
    <property type="nucleotide sequence ID" value="NC_019940.1"/>
</dbReference>
<accession>L0H1F3</accession>
<keyword evidence="3" id="KW-1185">Reference proteome</keyword>
<sequence length="113" mass="13191">MTSLKDRRDGVRPLTGPTPRHCDLNAMNDRIADERSILEARFNHVVKRLTDCWGDPEYFELVINDLMYDKRGDRSGWPPDAFFELQFLQQIHNAAYGPTTKHKDVWDVMTPND</sequence>
<dbReference type="EMBL" id="CP003051">
    <property type="protein sequence ID" value="AGA91414.1"/>
    <property type="molecule type" value="Genomic_DNA"/>
</dbReference>